<comment type="similarity">
    <text evidence="2">Belongs to the krueppel C2H2-type zinc-finger protein family.</text>
</comment>
<dbReference type="PROSITE" id="PS50157">
    <property type="entry name" value="ZINC_FINGER_C2H2_2"/>
    <property type="match status" value="4"/>
</dbReference>
<evidence type="ECO:0000259" key="10">
    <source>
        <dbReference type="PROSITE" id="PS50157"/>
    </source>
</evidence>
<dbReference type="FunFam" id="3.30.160.60:FF:000290">
    <property type="entry name" value="Zinc finger protein 697 isoform X1"/>
    <property type="match status" value="1"/>
</dbReference>
<dbReference type="GO" id="GO:0008270">
    <property type="term" value="F:zinc ion binding"/>
    <property type="evidence" value="ECO:0007669"/>
    <property type="project" value="UniProtKB-KW"/>
</dbReference>
<dbReference type="SMART" id="SM00355">
    <property type="entry name" value="ZnF_C2H2"/>
    <property type="match status" value="4"/>
</dbReference>
<dbReference type="PANTHER" id="PTHR16515:SF49">
    <property type="entry name" value="GASTRULA ZINC FINGER PROTEIN XLCGF49.1-LIKE-RELATED"/>
    <property type="match status" value="1"/>
</dbReference>
<evidence type="ECO:0000256" key="7">
    <source>
        <dbReference type="ARBA" id="ARBA00023125"/>
    </source>
</evidence>
<dbReference type="Pfam" id="PF00096">
    <property type="entry name" value="zf-C2H2"/>
    <property type="match status" value="3"/>
</dbReference>
<dbReference type="InterPro" id="IPR013087">
    <property type="entry name" value="Znf_C2H2_type"/>
</dbReference>
<keyword evidence="8" id="KW-0539">Nucleus</keyword>
<evidence type="ECO:0000256" key="3">
    <source>
        <dbReference type="ARBA" id="ARBA00022723"/>
    </source>
</evidence>
<evidence type="ECO:0000313" key="11">
    <source>
        <dbReference type="Proteomes" id="UP000515154"/>
    </source>
</evidence>
<dbReference type="GO" id="GO:0010468">
    <property type="term" value="P:regulation of gene expression"/>
    <property type="evidence" value="ECO:0007669"/>
    <property type="project" value="UniProtKB-ARBA"/>
</dbReference>
<dbReference type="GO" id="GO:0003677">
    <property type="term" value="F:DNA binding"/>
    <property type="evidence" value="ECO:0007669"/>
    <property type="project" value="UniProtKB-KW"/>
</dbReference>
<dbReference type="PANTHER" id="PTHR16515">
    <property type="entry name" value="PR DOMAIN ZINC FINGER PROTEIN"/>
    <property type="match status" value="1"/>
</dbReference>
<keyword evidence="5 9" id="KW-0863">Zinc-finger</keyword>
<sequence>MEEKLCRSEVHGEIHSDNLCVSNQTMYIEKKSNLSGNNDKLYHCDTCDKTFSERSQLICHICFHTGDGLYNCNICGKTFCARGKLNRHKRIHTGEKPYYCDICGKTFCGNSNLTSHKCVHTGKKAYHCDICGEKPYHCDICGKTFSQNTHLTSHKRFMSLTAEDQVVNRSNRGCLKVAVD</sequence>
<name>A0A6P7SMZ0_9MOLL</name>
<feature type="domain" description="C2H2-type" evidence="10">
    <location>
        <begin position="98"/>
        <end position="125"/>
    </location>
</feature>
<dbReference type="AlphaFoldDB" id="A0A6P7SMZ0"/>
<dbReference type="PROSITE" id="PS00028">
    <property type="entry name" value="ZINC_FINGER_C2H2_1"/>
    <property type="match status" value="3"/>
</dbReference>
<gene>
    <name evidence="12" type="primary">LOC115214363</name>
</gene>
<dbReference type="Gene3D" id="3.30.160.60">
    <property type="entry name" value="Classic Zinc Finger"/>
    <property type="match status" value="4"/>
</dbReference>
<keyword evidence="7" id="KW-0238">DNA-binding</keyword>
<evidence type="ECO:0000313" key="12">
    <source>
        <dbReference type="RefSeq" id="XP_029639418.1"/>
    </source>
</evidence>
<dbReference type="GO" id="GO:0005634">
    <property type="term" value="C:nucleus"/>
    <property type="evidence" value="ECO:0007669"/>
    <property type="project" value="UniProtKB-SubCell"/>
</dbReference>
<feature type="domain" description="C2H2-type" evidence="10">
    <location>
        <begin position="136"/>
        <end position="165"/>
    </location>
</feature>
<dbReference type="FunFam" id="3.30.160.60:FF:000663">
    <property type="entry name" value="Zinc finger protein 45"/>
    <property type="match status" value="1"/>
</dbReference>
<evidence type="ECO:0000256" key="5">
    <source>
        <dbReference type="ARBA" id="ARBA00022771"/>
    </source>
</evidence>
<feature type="domain" description="C2H2-type" evidence="10">
    <location>
        <begin position="70"/>
        <end position="97"/>
    </location>
</feature>
<accession>A0A6P7SMZ0</accession>
<dbReference type="InterPro" id="IPR050331">
    <property type="entry name" value="Zinc_finger"/>
</dbReference>
<keyword evidence="11" id="KW-1185">Reference proteome</keyword>
<evidence type="ECO:0000256" key="2">
    <source>
        <dbReference type="ARBA" id="ARBA00006991"/>
    </source>
</evidence>
<evidence type="ECO:0000256" key="6">
    <source>
        <dbReference type="ARBA" id="ARBA00022833"/>
    </source>
</evidence>
<keyword evidence="6" id="KW-0862">Zinc</keyword>
<keyword evidence="3" id="KW-0479">Metal-binding</keyword>
<evidence type="ECO:0000256" key="4">
    <source>
        <dbReference type="ARBA" id="ARBA00022737"/>
    </source>
</evidence>
<evidence type="ECO:0000256" key="1">
    <source>
        <dbReference type="ARBA" id="ARBA00004123"/>
    </source>
</evidence>
<keyword evidence="4" id="KW-0677">Repeat</keyword>
<dbReference type="InterPro" id="IPR036236">
    <property type="entry name" value="Znf_C2H2_sf"/>
</dbReference>
<reference evidence="12" key="1">
    <citation type="submission" date="2025-08" db="UniProtKB">
        <authorList>
            <consortium name="RefSeq"/>
        </authorList>
    </citation>
    <scope>IDENTIFICATION</scope>
</reference>
<evidence type="ECO:0000256" key="9">
    <source>
        <dbReference type="PROSITE-ProRule" id="PRU00042"/>
    </source>
</evidence>
<dbReference type="SUPFAM" id="SSF57667">
    <property type="entry name" value="beta-beta-alpha zinc fingers"/>
    <property type="match status" value="3"/>
</dbReference>
<dbReference type="KEGG" id="osn:115214363"/>
<comment type="subcellular location">
    <subcellularLocation>
        <location evidence="1">Nucleus</location>
    </subcellularLocation>
</comment>
<feature type="domain" description="C2H2-type" evidence="10">
    <location>
        <begin position="42"/>
        <end position="69"/>
    </location>
</feature>
<dbReference type="Proteomes" id="UP000515154">
    <property type="component" value="Linkage group LG7"/>
</dbReference>
<organism evidence="11 12">
    <name type="scientific">Octopus sinensis</name>
    <name type="common">East Asian common octopus</name>
    <dbReference type="NCBI Taxonomy" id="2607531"/>
    <lineage>
        <taxon>Eukaryota</taxon>
        <taxon>Metazoa</taxon>
        <taxon>Spiralia</taxon>
        <taxon>Lophotrochozoa</taxon>
        <taxon>Mollusca</taxon>
        <taxon>Cephalopoda</taxon>
        <taxon>Coleoidea</taxon>
        <taxon>Octopodiformes</taxon>
        <taxon>Octopoda</taxon>
        <taxon>Incirrata</taxon>
        <taxon>Octopodidae</taxon>
        <taxon>Octopus</taxon>
    </lineage>
</organism>
<dbReference type="FunFam" id="3.30.160.60:FF:000744">
    <property type="entry name" value="zinc finger E-box-binding homeobox 1"/>
    <property type="match status" value="1"/>
</dbReference>
<proteinExistence type="inferred from homology"/>
<dbReference type="RefSeq" id="XP_029639418.1">
    <property type="nucleotide sequence ID" value="XM_029783558.1"/>
</dbReference>
<protein>
    <submittedName>
        <fullName evidence="12">Zinc finger protein 2 homolog</fullName>
    </submittedName>
</protein>
<evidence type="ECO:0000256" key="8">
    <source>
        <dbReference type="ARBA" id="ARBA00023242"/>
    </source>
</evidence>